<protein>
    <submittedName>
        <fullName evidence="1">Uncharacterized protein</fullName>
    </submittedName>
</protein>
<reference evidence="1" key="2">
    <citation type="submission" date="2020-09" db="EMBL/GenBank/DDBJ databases">
        <authorList>
            <person name="Sun Q."/>
            <person name="Zhou Y."/>
        </authorList>
    </citation>
    <scope>NUCLEOTIDE SEQUENCE</scope>
    <source>
        <strain evidence="1">CGMCC 1.15448</strain>
    </source>
</reference>
<sequence>MPSVKKPVQDTPATNECVFDTSAYKFTTEKLKKYDKDISFIWDGKNYQAIVKFPGNDTLWLHIGGCVDFSYTAIYSTDSSRYSDSAYLLKKAGWLAKNFLGGGFDSKYAECLAKNLYTRRTDDADSNSRAYNIINEDTSVTNKIYEPFSFELRGARAVITIGGYEN</sequence>
<dbReference type="Proteomes" id="UP000607559">
    <property type="component" value="Unassembled WGS sequence"/>
</dbReference>
<organism evidence="1 2">
    <name type="scientific">Puia dinghuensis</name>
    <dbReference type="NCBI Taxonomy" id="1792502"/>
    <lineage>
        <taxon>Bacteria</taxon>
        <taxon>Pseudomonadati</taxon>
        <taxon>Bacteroidota</taxon>
        <taxon>Chitinophagia</taxon>
        <taxon>Chitinophagales</taxon>
        <taxon>Chitinophagaceae</taxon>
        <taxon>Puia</taxon>
    </lineage>
</organism>
<dbReference type="AlphaFoldDB" id="A0A8J2XV68"/>
<evidence type="ECO:0000313" key="1">
    <source>
        <dbReference type="EMBL" id="GGB10484.1"/>
    </source>
</evidence>
<proteinExistence type="predicted"/>
<accession>A0A8J2XV68</accession>
<evidence type="ECO:0000313" key="2">
    <source>
        <dbReference type="Proteomes" id="UP000607559"/>
    </source>
</evidence>
<dbReference type="EMBL" id="BMJC01000004">
    <property type="protein sequence ID" value="GGB10484.1"/>
    <property type="molecule type" value="Genomic_DNA"/>
</dbReference>
<reference evidence="1" key="1">
    <citation type="journal article" date="2014" name="Int. J. Syst. Evol. Microbiol.">
        <title>Complete genome sequence of Corynebacterium casei LMG S-19264T (=DSM 44701T), isolated from a smear-ripened cheese.</title>
        <authorList>
            <consortium name="US DOE Joint Genome Institute (JGI-PGF)"/>
            <person name="Walter F."/>
            <person name="Albersmeier A."/>
            <person name="Kalinowski J."/>
            <person name="Ruckert C."/>
        </authorList>
    </citation>
    <scope>NUCLEOTIDE SEQUENCE</scope>
    <source>
        <strain evidence="1">CGMCC 1.15448</strain>
    </source>
</reference>
<comment type="caution">
    <text evidence="1">The sequence shown here is derived from an EMBL/GenBank/DDBJ whole genome shotgun (WGS) entry which is preliminary data.</text>
</comment>
<name>A0A8J2XV68_9BACT</name>
<keyword evidence="2" id="KW-1185">Reference proteome</keyword>
<gene>
    <name evidence="1" type="ORF">GCM10011511_37570</name>
</gene>